<evidence type="ECO:0000256" key="1">
    <source>
        <dbReference type="SAM" id="MobiDB-lite"/>
    </source>
</evidence>
<dbReference type="InterPro" id="IPR000253">
    <property type="entry name" value="FHA_dom"/>
</dbReference>
<name>A0A6G1FQZ9_9PEZI</name>
<evidence type="ECO:0000313" key="3">
    <source>
        <dbReference type="EMBL" id="KAF1808176.1"/>
    </source>
</evidence>
<organism evidence="3">
    <name type="scientific">Eremomyces bilateralis CBS 781.70</name>
    <dbReference type="NCBI Taxonomy" id="1392243"/>
    <lineage>
        <taxon>Eukaryota</taxon>
        <taxon>Fungi</taxon>
        <taxon>Dikarya</taxon>
        <taxon>Ascomycota</taxon>
        <taxon>Pezizomycotina</taxon>
        <taxon>Dothideomycetes</taxon>
        <taxon>Dothideomycetes incertae sedis</taxon>
        <taxon>Eremomycetales</taxon>
        <taxon>Eremomycetaceae</taxon>
        <taxon>Eremomyces</taxon>
    </lineage>
</organism>
<dbReference type="RefSeq" id="XP_033529807.1">
    <property type="nucleotide sequence ID" value="XM_033676846.1"/>
</dbReference>
<reference evidence="5" key="3">
    <citation type="submission" date="2025-04" db="UniProtKB">
        <authorList>
            <consortium name="RefSeq"/>
        </authorList>
    </citation>
    <scope>IDENTIFICATION</scope>
    <source>
        <strain evidence="5">CBS 781.70</strain>
    </source>
</reference>
<accession>A0A6G1FQZ9</accession>
<dbReference type="InterPro" id="IPR008984">
    <property type="entry name" value="SMAD_FHA_dom_sf"/>
</dbReference>
<dbReference type="EMBL" id="ML975189">
    <property type="protein sequence ID" value="KAF1808176.1"/>
    <property type="molecule type" value="Genomic_DNA"/>
</dbReference>
<proteinExistence type="predicted"/>
<dbReference type="Gene3D" id="2.60.200.20">
    <property type="match status" value="1"/>
</dbReference>
<feature type="compositionally biased region" description="Basic and acidic residues" evidence="1">
    <location>
        <begin position="314"/>
        <end position="325"/>
    </location>
</feature>
<dbReference type="CDD" id="cd22699">
    <property type="entry name" value="FHA_PLM2-like"/>
    <property type="match status" value="1"/>
</dbReference>
<reference evidence="3 5" key="1">
    <citation type="submission" date="2020-01" db="EMBL/GenBank/DDBJ databases">
        <authorList>
            <consortium name="DOE Joint Genome Institute"/>
            <person name="Haridas S."/>
            <person name="Albert R."/>
            <person name="Binder M."/>
            <person name="Bloem J."/>
            <person name="Labutti K."/>
            <person name="Salamov A."/>
            <person name="Andreopoulos B."/>
            <person name="Baker S.E."/>
            <person name="Barry K."/>
            <person name="Bills G."/>
            <person name="Bluhm B.H."/>
            <person name="Cannon C."/>
            <person name="Castanera R."/>
            <person name="Culley D.E."/>
            <person name="Daum C."/>
            <person name="Ezra D."/>
            <person name="Gonzalez J.B."/>
            <person name="Henrissat B."/>
            <person name="Kuo A."/>
            <person name="Liang C."/>
            <person name="Lipzen A."/>
            <person name="Lutzoni F."/>
            <person name="Magnuson J."/>
            <person name="Mondo S."/>
            <person name="Nolan M."/>
            <person name="Ohm R."/>
            <person name="Pangilinan J."/>
            <person name="Park H.-J."/>
            <person name="Ramirez L."/>
            <person name="Alfaro M."/>
            <person name="Sun H."/>
            <person name="Tritt A."/>
            <person name="Yoshinaga Y."/>
            <person name="Zwiers L.-H."/>
            <person name="Turgeon B.G."/>
            <person name="Goodwin S.B."/>
            <person name="Spatafora J.W."/>
            <person name="Crous P.W."/>
            <person name="Grigoriev I.V."/>
        </authorList>
    </citation>
    <scope>NUCLEOTIDE SEQUENCE</scope>
    <source>
        <strain evidence="3 5">CBS 781.70</strain>
    </source>
</reference>
<feature type="compositionally biased region" description="Polar residues" evidence="1">
    <location>
        <begin position="346"/>
        <end position="362"/>
    </location>
</feature>
<dbReference type="GeneID" id="54417416"/>
<dbReference type="Proteomes" id="UP000504638">
    <property type="component" value="Unplaced"/>
</dbReference>
<feature type="compositionally biased region" description="Low complexity" evidence="1">
    <location>
        <begin position="208"/>
        <end position="224"/>
    </location>
</feature>
<dbReference type="AlphaFoldDB" id="A0A6G1FQZ9"/>
<protein>
    <recommendedName>
        <fullName evidence="2">FHA domain-containing protein</fullName>
    </recommendedName>
</protein>
<feature type="region of interest" description="Disordered" evidence="1">
    <location>
        <begin position="1"/>
        <end position="84"/>
    </location>
</feature>
<dbReference type="SUPFAM" id="SSF49879">
    <property type="entry name" value="SMAD/FHA domain"/>
    <property type="match status" value="1"/>
</dbReference>
<evidence type="ECO:0000313" key="5">
    <source>
        <dbReference type="RefSeq" id="XP_033529807.1"/>
    </source>
</evidence>
<feature type="region of interest" description="Disordered" evidence="1">
    <location>
        <begin position="279"/>
        <end position="377"/>
    </location>
</feature>
<feature type="region of interest" description="Disordered" evidence="1">
    <location>
        <begin position="200"/>
        <end position="267"/>
    </location>
</feature>
<dbReference type="OrthoDB" id="5348546at2759"/>
<evidence type="ECO:0000313" key="4">
    <source>
        <dbReference type="Proteomes" id="UP000504638"/>
    </source>
</evidence>
<dbReference type="PROSITE" id="PS50006">
    <property type="entry name" value="FHA_DOMAIN"/>
    <property type="match status" value="1"/>
</dbReference>
<gene>
    <name evidence="3 5" type="ORF">P152DRAFT_406014</name>
</gene>
<sequence>MDLSSPWPEDADPRSSASEQLSKPPSLLPAFEPFSSSPPHRPSLKRKLDGSPNQSKATSRFYPTPIPTSSTGILPSSPDRPALQRTVSTLSERAPLSTVPDVKLPADGQPVLLGRSSNSSNFQLSSNRVISRVHVRVRYRSPTPSKSSGEVTIECLGWNGVKVHCGGRAVDLKKGEEFCSDDPSQDILLDVHDSRVFLSWPTSDRSRPASTSSDESASDTPSPSQRHRPQTIPSSPPAVDDLLKSRSRSSQRSSHHETFRISDLSSQLSEHQNAIKVYEDPDSEQLDGRAAESNLATPTRSREQRRSSQPKLAKSLDDLSDHNEENDPVVHSFGPFGENILPRFASFNTSHSPRQPSQTRTKTPLKPPSQPVHGSPSRFHVSPIKNHVVNQLAFSRLHSVPLSTIFGNLPDELKRIRSSRAKDGASTSLLALLNGIPSVGEIPREGKDAAGKPLETEFYYVPELDDNDTRRDAVLGSRGGTGLRSVRRTHKQYYWKKPRH</sequence>
<keyword evidence="4" id="KW-1185">Reference proteome</keyword>
<reference evidence="5" key="2">
    <citation type="submission" date="2020-04" db="EMBL/GenBank/DDBJ databases">
        <authorList>
            <consortium name="NCBI Genome Project"/>
        </authorList>
    </citation>
    <scope>NUCLEOTIDE SEQUENCE</scope>
    <source>
        <strain evidence="5">CBS 781.70</strain>
    </source>
</reference>
<evidence type="ECO:0000259" key="2">
    <source>
        <dbReference type="PROSITE" id="PS50006"/>
    </source>
</evidence>
<feature type="domain" description="FHA" evidence="2">
    <location>
        <begin position="111"/>
        <end position="164"/>
    </location>
</feature>